<reference evidence="1" key="1">
    <citation type="submission" date="2019-03" db="EMBL/GenBank/DDBJ databases">
        <title>Single cell metagenomics reveals metabolic interactions within the superorganism composed of flagellate Streblomastix strix and complex community of Bacteroidetes bacteria on its surface.</title>
        <authorList>
            <person name="Treitli S.C."/>
            <person name="Kolisko M."/>
            <person name="Husnik F."/>
            <person name="Keeling P."/>
            <person name="Hampl V."/>
        </authorList>
    </citation>
    <scope>NUCLEOTIDE SEQUENCE</scope>
    <source>
        <strain evidence="1">STM</strain>
    </source>
</reference>
<proteinExistence type="predicted"/>
<dbReference type="PANTHER" id="PTHR30298:SF0">
    <property type="entry name" value="PROTEIN YBFL-RELATED"/>
    <property type="match status" value="1"/>
</dbReference>
<sequence>MHWQLDVSFNEDDSRKREGYAAQNFSMLNRIALNLIKHEQSKKRSMKGKRLDAGWNNEYLLKILIN</sequence>
<protein>
    <recommendedName>
        <fullName evidence="2">Transposase IS4-like domain-containing protein</fullName>
    </recommendedName>
</protein>
<dbReference type="PANTHER" id="PTHR30298">
    <property type="entry name" value="H REPEAT-ASSOCIATED PREDICTED TRANSPOSASE"/>
    <property type="match status" value="1"/>
</dbReference>
<dbReference type="EMBL" id="SNRY01009196">
    <property type="protein sequence ID" value="KAA6307407.1"/>
    <property type="molecule type" value="Genomic_DNA"/>
</dbReference>
<dbReference type="AlphaFoldDB" id="A0A5J4PD65"/>
<dbReference type="InterPro" id="IPR051698">
    <property type="entry name" value="Transposase_11-like"/>
</dbReference>
<name>A0A5J4PD65_9ZZZZ</name>
<gene>
    <name evidence="1" type="ORF">EZS27_040925</name>
</gene>
<accession>A0A5J4PD65</accession>
<evidence type="ECO:0000313" key="1">
    <source>
        <dbReference type="EMBL" id="KAA6307407.1"/>
    </source>
</evidence>
<evidence type="ECO:0008006" key="2">
    <source>
        <dbReference type="Google" id="ProtNLM"/>
    </source>
</evidence>
<organism evidence="1">
    <name type="scientific">termite gut metagenome</name>
    <dbReference type="NCBI Taxonomy" id="433724"/>
    <lineage>
        <taxon>unclassified sequences</taxon>
        <taxon>metagenomes</taxon>
        <taxon>organismal metagenomes</taxon>
    </lineage>
</organism>
<comment type="caution">
    <text evidence="1">The sequence shown here is derived from an EMBL/GenBank/DDBJ whole genome shotgun (WGS) entry which is preliminary data.</text>
</comment>